<gene>
    <name evidence="8" type="ORF">CLV38_11116</name>
</gene>
<feature type="transmembrane region" description="Helical" evidence="7">
    <location>
        <begin position="118"/>
        <end position="135"/>
    </location>
</feature>
<comment type="subcellular location">
    <subcellularLocation>
        <location evidence="1">Cell membrane</location>
        <topology evidence="1">Multi-pass membrane protein</topology>
    </subcellularLocation>
</comment>
<feature type="transmembrane region" description="Helical" evidence="7">
    <location>
        <begin position="23"/>
        <end position="41"/>
    </location>
</feature>
<evidence type="ECO:0000256" key="2">
    <source>
        <dbReference type="ARBA" id="ARBA00007430"/>
    </source>
</evidence>
<evidence type="ECO:0000256" key="5">
    <source>
        <dbReference type="ARBA" id="ARBA00022989"/>
    </source>
</evidence>
<reference evidence="8 9" key="1">
    <citation type="submission" date="2018-03" db="EMBL/GenBank/DDBJ databases">
        <title>Genomic Encyclopedia of Archaeal and Bacterial Type Strains, Phase II (KMG-II): from individual species to whole genera.</title>
        <authorList>
            <person name="Goeker M."/>
        </authorList>
    </citation>
    <scope>NUCLEOTIDE SEQUENCE [LARGE SCALE GENOMIC DNA]</scope>
    <source>
        <strain evidence="8 9">DSM 13175</strain>
    </source>
</reference>
<evidence type="ECO:0000313" key="9">
    <source>
        <dbReference type="Proteomes" id="UP000238205"/>
    </source>
</evidence>
<dbReference type="Proteomes" id="UP000238205">
    <property type="component" value="Unassembled WGS sequence"/>
</dbReference>
<keyword evidence="4 7" id="KW-0812">Transmembrane</keyword>
<evidence type="ECO:0000256" key="3">
    <source>
        <dbReference type="ARBA" id="ARBA00022475"/>
    </source>
</evidence>
<dbReference type="OrthoDB" id="9770347at2"/>
<evidence type="ECO:0000256" key="6">
    <source>
        <dbReference type="ARBA" id="ARBA00023136"/>
    </source>
</evidence>
<proteinExistence type="inferred from homology"/>
<feature type="transmembrane region" description="Helical" evidence="7">
    <location>
        <begin position="47"/>
        <end position="71"/>
    </location>
</feature>
<keyword evidence="9" id="KW-1185">Reference proteome</keyword>
<feature type="transmembrane region" description="Helical" evidence="7">
    <location>
        <begin position="367"/>
        <end position="391"/>
    </location>
</feature>
<evidence type="ECO:0000256" key="7">
    <source>
        <dbReference type="SAM" id="Phobius"/>
    </source>
</evidence>
<dbReference type="PANTHER" id="PTHR30250">
    <property type="entry name" value="PST FAMILY PREDICTED COLANIC ACID TRANSPORTER"/>
    <property type="match status" value="1"/>
</dbReference>
<dbReference type="GO" id="GO:0005886">
    <property type="term" value="C:plasma membrane"/>
    <property type="evidence" value="ECO:0007669"/>
    <property type="project" value="UniProtKB-SubCell"/>
</dbReference>
<organism evidence="8 9">
    <name type="scientific">Alkalibacterium olivapovliticus</name>
    <dbReference type="NCBI Taxonomy" id="99907"/>
    <lineage>
        <taxon>Bacteria</taxon>
        <taxon>Bacillati</taxon>
        <taxon>Bacillota</taxon>
        <taxon>Bacilli</taxon>
        <taxon>Lactobacillales</taxon>
        <taxon>Carnobacteriaceae</taxon>
        <taxon>Alkalibacterium</taxon>
    </lineage>
</organism>
<dbReference type="AlphaFoldDB" id="A0A2T0W6Z3"/>
<comment type="caution">
    <text evidence="8">The sequence shown here is derived from an EMBL/GenBank/DDBJ whole genome shotgun (WGS) entry which is preliminary data.</text>
</comment>
<accession>A0A2T0W6Z3</accession>
<keyword evidence="3" id="KW-1003">Cell membrane</keyword>
<dbReference type="InterPro" id="IPR050833">
    <property type="entry name" value="Poly_Biosynth_Transport"/>
</dbReference>
<dbReference type="RefSeq" id="WP_106193228.1">
    <property type="nucleotide sequence ID" value="NZ_PVTO01000011.1"/>
</dbReference>
<feature type="transmembrane region" description="Helical" evidence="7">
    <location>
        <begin position="83"/>
        <end position="106"/>
    </location>
</feature>
<protein>
    <submittedName>
        <fullName evidence="8">O-antigen/teichoic acid export membrane protein</fullName>
    </submittedName>
</protein>
<evidence type="ECO:0000256" key="4">
    <source>
        <dbReference type="ARBA" id="ARBA00022692"/>
    </source>
</evidence>
<dbReference type="EMBL" id="PVTO01000011">
    <property type="protein sequence ID" value="PRY82466.1"/>
    <property type="molecule type" value="Genomic_DNA"/>
</dbReference>
<feature type="transmembrane region" description="Helical" evidence="7">
    <location>
        <begin position="173"/>
        <end position="193"/>
    </location>
</feature>
<sequence>MKKVDSSKETTLRKMVWSFMDTFGSKGIYLIIQLILARILTPSDFGVIGIVSIFIVLSTVLYDSGFANALLREKESTQSDYSTVFLYNLMVSTSLYFILVISSGIISRYFDTPQMGNIIRVLGIVLIIDSVGFVQRIQLTKKLEFNLLMKINISCPIISGVVGIALALNGFGIWSLVFKLLMTQALLALLYTITNRWKPSLVFSKTSFKRLFNFGWKLLAAKLISQFYENLYALIIGSGFSMSTLGFYTEAQKLSTSASYSIESSVEQVSYPVLSKFQDDEPRLKDAFQKTFRNTVFIIFPVMLVLAAIAPAMFRLLLGDNWLPAIPYFQIMCFAGIFTPLHSLNLNILQVKGRSDLYLRKSIIGNLIATIVVGSVLIFNLGIYGLLWGLVVDYFISYFNNASHTKLLIGYSIVDQLKDIRIVFAISLFTAVVAYSFNTMNFINDFILISTQLMTSAFIYLALSYVFKIKELSTVYLLTQPIQKKIWLKRI</sequence>
<comment type="similarity">
    <text evidence="2">Belongs to the polysaccharide synthase family.</text>
</comment>
<name>A0A2T0W6Z3_9LACT</name>
<evidence type="ECO:0000256" key="1">
    <source>
        <dbReference type="ARBA" id="ARBA00004651"/>
    </source>
</evidence>
<feature type="transmembrane region" description="Helical" evidence="7">
    <location>
        <begin position="420"/>
        <end position="437"/>
    </location>
</feature>
<feature type="transmembrane region" description="Helical" evidence="7">
    <location>
        <begin position="326"/>
        <end position="346"/>
    </location>
</feature>
<keyword evidence="5 7" id="KW-1133">Transmembrane helix</keyword>
<feature type="transmembrane region" description="Helical" evidence="7">
    <location>
        <begin position="295"/>
        <end position="314"/>
    </location>
</feature>
<dbReference type="Pfam" id="PF13440">
    <property type="entry name" value="Polysacc_synt_3"/>
    <property type="match status" value="1"/>
</dbReference>
<evidence type="ECO:0000313" key="8">
    <source>
        <dbReference type="EMBL" id="PRY82466.1"/>
    </source>
</evidence>
<feature type="transmembrane region" description="Helical" evidence="7">
    <location>
        <begin position="147"/>
        <end position="167"/>
    </location>
</feature>
<dbReference type="CDD" id="cd13127">
    <property type="entry name" value="MATE_tuaB_like"/>
    <property type="match status" value="1"/>
</dbReference>
<keyword evidence="6 7" id="KW-0472">Membrane</keyword>
<feature type="transmembrane region" description="Helical" evidence="7">
    <location>
        <begin position="446"/>
        <end position="467"/>
    </location>
</feature>
<dbReference type="PANTHER" id="PTHR30250:SF10">
    <property type="entry name" value="LIPOPOLYSACCHARIDE BIOSYNTHESIS PROTEIN WZXC"/>
    <property type="match status" value="1"/>
</dbReference>